<dbReference type="InterPro" id="IPR052523">
    <property type="entry name" value="Trichothecene_AcTrans"/>
</dbReference>
<dbReference type="Gene3D" id="3.40.630.30">
    <property type="match status" value="1"/>
</dbReference>
<dbReference type="STRING" id="1208365.B273_1425"/>
<keyword evidence="3" id="KW-1185">Reference proteome</keyword>
<dbReference type="AlphaFoldDB" id="K6G5N6"/>
<dbReference type="Pfam" id="PF13508">
    <property type="entry name" value="Acetyltransf_7"/>
    <property type="match status" value="1"/>
</dbReference>
<name>K6G5N6_9GAMM</name>
<dbReference type="SUPFAM" id="SSF55729">
    <property type="entry name" value="Acyl-CoA N-acyltransferases (Nat)"/>
    <property type="match status" value="1"/>
</dbReference>
<dbReference type="PANTHER" id="PTHR42791:SF1">
    <property type="entry name" value="N-ACETYLTRANSFERASE DOMAIN-CONTAINING PROTEIN"/>
    <property type="match status" value="1"/>
</dbReference>
<comment type="caution">
    <text evidence="2">The sequence shown here is derived from an EMBL/GenBank/DDBJ whole genome shotgun (WGS) entry which is preliminary data.</text>
</comment>
<reference evidence="2 3" key="1">
    <citation type="submission" date="2012-09" db="EMBL/GenBank/DDBJ databases">
        <authorList>
            <person name="Dupont C.L."/>
            <person name="Rusch D.B."/>
            <person name="Lombardo M.-J."/>
            <person name="Novotny M."/>
            <person name="Yee-Greenbaum J."/>
            <person name="Laskin R."/>
        </authorList>
    </citation>
    <scope>NUCLEOTIDE SEQUENCE [LARGE SCALE GENOMIC DNA]</scope>
    <source>
        <strain evidence="2">SAR86E</strain>
    </source>
</reference>
<feature type="domain" description="N-acetyltransferase" evidence="1">
    <location>
        <begin position="42"/>
        <end position="192"/>
    </location>
</feature>
<evidence type="ECO:0000259" key="1">
    <source>
        <dbReference type="PROSITE" id="PS51186"/>
    </source>
</evidence>
<evidence type="ECO:0000313" key="2">
    <source>
        <dbReference type="EMBL" id="EKO36494.1"/>
    </source>
</evidence>
<organism evidence="2 3">
    <name type="scientific">SAR86 cluster bacterium SAR86E</name>
    <dbReference type="NCBI Taxonomy" id="1208365"/>
    <lineage>
        <taxon>Bacteria</taxon>
        <taxon>Pseudomonadati</taxon>
        <taxon>Pseudomonadota</taxon>
        <taxon>Gammaproteobacteria</taxon>
        <taxon>SAR86 cluster</taxon>
    </lineage>
</organism>
<dbReference type="InterPro" id="IPR016181">
    <property type="entry name" value="Acyl_CoA_acyltransferase"/>
</dbReference>
<dbReference type="Proteomes" id="UP000010310">
    <property type="component" value="Unassembled WGS sequence"/>
</dbReference>
<accession>K6G5N6</accession>
<evidence type="ECO:0000313" key="3">
    <source>
        <dbReference type="Proteomes" id="UP000010310"/>
    </source>
</evidence>
<dbReference type="EMBL" id="AMWX01000008">
    <property type="protein sequence ID" value="EKO36494.1"/>
    <property type="molecule type" value="Genomic_DNA"/>
</dbReference>
<dbReference type="InterPro" id="IPR000182">
    <property type="entry name" value="GNAT_dom"/>
</dbReference>
<dbReference type="PROSITE" id="PS51186">
    <property type="entry name" value="GNAT"/>
    <property type="match status" value="1"/>
</dbReference>
<proteinExistence type="predicted"/>
<gene>
    <name evidence="2" type="ORF">B273_1425</name>
</gene>
<sequence length="194" mass="22204">MSTPKIIKAINSDLIKVKGVLKLGFASDALLRWIFPDASKYLKSFDLWMEEFSKIAFANNLVYIEENFYGSALWHPPGAKFDESVLEPTFAAIPEERIEVVARFFEEFEKYHPEDAWYLPFIAVDPAQQRRGIGSFLLKEALKMIDEKGSRAYLEASNETNKALYERHGFIEVGRVQFGDSPPAFPMIRDARSV</sequence>
<protein>
    <submittedName>
        <fullName evidence="2">FR47-like protein</fullName>
    </submittedName>
</protein>
<dbReference type="GO" id="GO:0016747">
    <property type="term" value="F:acyltransferase activity, transferring groups other than amino-acyl groups"/>
    <property type="evidence" value="ECO:0007669"/>
    <property type="project" value="InterPro"/>
</dbReference>
<dbReference type="PANTHER" id="PTHR42791">
    <property type="entry name" value="GNAT FAMILY ACETYLTRANSFERASE"/>
    <property type="match status" value="1"/>
</dbReference>
<dbReference type="CDD" id="cd04301">
    <property type="entry name" value="NAT_SF"/>
    <property type="match status" value="1"/>
</dbReference>